<keyword evidence="1" id="KW-0472">Membrane</keyword>
<evidence type="ECO:0008006" key="4">
    <source>
        <dbReference type="Google" id="ProtNLM"/>
    </source>
</evidence>
<feature type="transmembrane region" description="Helical" evidence="1">
    <location>
        <begin position="119"/>
        <end position="139"/>
    </location>
</feature>
<sequence length="149" mass="17215">MAKPVRKLFKAGLFVGLFCLAVRYVHTYPVPMPDRQVATLLDISDWLGISDPEALYIYGFTTVDLILAVFAWFYLIRWLEIRDSDDLYFLILLIVQSGASMVVLLVLADWLGFNDRDSFYIFIVLTSHTILAVCAYVAFAELWRRYRTS</sequence>
<feature type="transmembrane region" description="Helical" evidence="1">
    <location>
        <begin position="87"/>
        <end position="107"/>
    </location>
</feature>
<keyword evidence="3" id="KW-1185">Reference proteome</keyword>
<keyword evidence="1" id="KW-0812">Transmembrane</keyword>
<comment type="caution">
    <text evidence="2">The sequence shown here is derived from an EMBL/GenBank/DDBJ whole genome shotgun (WGS) entry which is preliminary data.</text>
</comment>
<proteinExistence type="predicted"/>
<keyword evidence="1" id="KW-1133">Transmembrane helix</keyword>
<accession>A0ABS8K057</accession>
<name>A0ABS8K057_9BURK</name>
<feature type="transmembrane region" description="Helical" evidence="1">
    <location>
        <begin position="55"/>
        <end position="75"/>
    </location>
</feature>
<reference evidence="2 3" key="1">
    <citation type="submission" date="2021-11" db="EMBL/GenBank/DDBJ databases">
        <authorList>
            <person name="Oh E.-T."/>
            <person name="Kim S.-B."/>
        </authorList>
    </citation>
    <scope>NUCLEOTIDE SEQUENCE [LARGE SCALE GENOMIC DNA]</scope>
    <source>
        <strain evidence="2 3">MMS20-SJTR3</strain>
    </source>
</reference>
<gene>
    <name evidence="2" type="ORF">LJ656_23370</name>
</gene>
<dbReference type="RefSeq" id="WP_230511888.1">
    <property type="nucleotide sequence ID" value="NZ_JAJITD010000012.1"/>
</dbReference>
<dbReference type="EMBL" id="JAJITD010000012">
    <property type="protein sequence ID" value="MCC8395530.1"/>
    <property type="molecule type" value="Genomic_DNA"/>
</dbReference>
<dbReference type="Proteomes" id="UP001431019">
    <property type="component" value="Unassembled WGS sequence"/>
</dbReference>
<evidence type="ECO:0000256" key="1">
    <source>
        <dbReference type="SAM" id="Phobius"/>
    </source>
</evidence>
<protein>
    <recommendedName>
        <fullName evidence="4">BphX-like</fullName>
    </recommendedName>
</protein>
<organism evidence="2 3">
    <name type="scientific">Paraburkholderia sejongensis</name>
    <dbReference type="NCBI Taxonomy" id="2886946"/>
    <lineage>
        <taxon>Bacteria</taxon>
        <taxon>Pseudomonadati</taxon>
        <taxon>Pseudomonadota</taxon>
        <taxon>Betaproteobacteria</taxon>
        <taxon>Burkholderiales</taxon>
        <taxon>Burkholderiaceae</taxon>
        <taxon>Paraburkholderia</taxon>
    </lineage>
</organism>
<evidence type="ECO:0000313" key="2">
    <source>
        <dbReference type="EMBL" id="MCC8395530.1"/>
    </source>
</evidence>
<evidence type="ECO:0000313" key="3">
    <source>
        <dbReference type="Proteomes" id="UP001431019"/>
    </source>
</evidence>